<evidence type="ECO:0000256" key="6">
    <source>
        <dbReference type="ARBA" id="ARBA00023136"/>
    </source>
</evidence>
<dbReference type="InterPro" id="IPR050925">
    <property type="entry name" value="Rhomboid_protease_S54"/>
</dbReference>
<feature type="transmembrane region" description="Helical" evidence="7">
    <location>
        <begin position="206"/>
        <end position="223"/>
    </location>
</feature>
<dbReference type="SUPFAM" id="SSF144091">
    <property type="entry name" value="Rhomboid-like"/>
    <property type="match status" value="1"/>
</dbReference>
<name>A0A561CF05_9BACI</name>
<keyword evidence="10" id="KW-1185">Reference proteome</keyword>
<evidence type="ECO:0000256" key="4">
    <source>
        <dbReference type="ARBA" id="ARBA00022801"/>
    </source>
</evidence>
<evidence type="ECO:0000259" key="8">
    <source>
        <dbReference type="Pfam" id="PF01694"/>
    </source>
</evidence>
<keyword evidence="3 7" id="KW-0812">Transmembrane</keyword>
<comment type="similarity">
    <text evidence="2">Belongs to the peptidase S54 family.</text>
</comment>
<dbReference type="InterPro" id="IPR035952">
    <property type="entry name" value="Rhomboid-like_sf"/>
</dbReference>
<comment type="subcellular location">
    <subcellularLocation>
        <location evidence="1">Membrane</location>
        <topology evidence="1">Multi-pass membrane protein</topology>
    </subcellularLocation>
</comment>
<dbReference type="AlphaFoldDB" id="A0A561CF05"/>
<proteinExistence type="inferred from homology"/>
<dbReference type="PANTHER" id="PTHR43731">
    <property type="entry name" value="RHOMBOID PROTEASE"/>
    <property type="match status" value="1"/>
</dbReference>
<evidence type="ECO:0000256" key="5">
    <source>
        <dbReference type="ARBA" id="ARBA00022989"/>
    </source>
</evidence>
<dbReference type="GO" id="GO:0004252">
    <property type="term" value="F:serine-type endopeptidase activity"/>
    <property type="evidence" value="ECO:0007669"/>
    <property type="project" value="InterPro"/>
</dbReference>
<reference evidence="9 10" key="1">
    <citation type="submission" date="2019-06" db="EMBL/GenBank/DDBJ databases">
        <title>Sorghum-associated microbial communities from plants grown in Nebraska, USA.</title>
        <authorList>
            <person name="Schachtman D."/>
        </authorList>
    </citation>
    <scope>NUCLEOTIDE SEQUENCE [LARGE SCALE GENOMIC DNA]</scope>
    <source>
        <strain evidence="9 10">2482</strain>
    </source>
</reference>
<evidence type="ECO:0000256" key="2">
    <source>
        <dbReference type="ARBA" id="ARBA00009045"/>
    </source>
</evidence>
<accession>A0A561CF05</accession>
<organism evidence="9 10">
    <name type="scientific">Neobacillus bataviensis</name>
    <dbReference type="NCBI Taxonomy" id="220685"/>
    <lineage>
        <taxon>Bacteria</taxon>
        <taxon>Bacillati</taxon>
        <taxon>Bacillota</taxon>
        <taxon>Bacilli</taxon>
        <taxon>Bacillales</taxon>
        <taxon>Bacillaceae</taxon>
        <taxon>Neobacillus</taxon>
    </lineage>
</organism>
<gene>
    <name evidence="9" type="ORF">FB550_12419</name>
</gene>
<evidence type="ECO:0000256" key="3">
    <source>
        <dbReference type="ARBA" id="ARBA00022692"/>
    </source>
</evidence>
<comment type="caution">
    <text evidence="9">The sequence shown here is derived from an EMBL/GenBank/DDBJ whole genome shotgun (WGS) entry which is preliminary data.</text>
</comment>
<sequence>MVSLITTIHLVLYLLTILPIFPNNWFFETLSGVNLYIMEGEVWRLITPTFMHSGFSHMLFNSFSLILFGPALERMLGSGRFLFIYLFSGFAANVATLIFEPLTYTHVGSSGAIFGLFGYYIAIIIFRKSMMSQQNTQIILVLCAVSLIMTFLQPNINVIAHLFGLLGGFLVGAIPYFNKKDLSDSIQTTASWASSQRRNVTLQSPVKVLIWAVIIILAILGFWK</sequence>
<feature type="transmembrane region" description="Helical" evidence="7">
    <location>
        <begin position="81"/>
        <end position="99"/>
    </location>
</feature>
<dbReference type="GO" id="GO:0016020">
    <property type="term" value="C:membrane"/>
    <property type="evidence" value="ECO:0007669"/>
    <property type="project" value="UniProtKB-SubCell"/>
</dbReference>
<feature type="transmembrane region" description="Helical" evidence="7">
    <location>
        <begin position="138"/>
        <end position="153"/>
    </location>
</feature>
<keyword evidence="4" id="KW-0378">Hydrolase</keyword>
<dbReference type="Proteomes" id="UP000319671">
    <property type="component" value="Unassembled WGS sequence"/>
</dbReference>
<feature type="transmembrane region" description="Helical" evidence="7">
    <location>
        <begin position="105"/>
        <end position="126"/>
    </location>
</feature>
<evidence type="ECO:0000313" key="10">
    <source>
        <dbReference type="Proteomes" id="UP000319671"/>
    </source>
</evidence>
<feature type="domain" description="Peptidase S54 rhomboid" evidence="8">
    <location>
        <begin position="40"/>
        <end position="174"/>
    </location>
</feature>
<feature type="transmembrane region" description="Helical" evidence="7">
    <location>
        <begin position="159"/>
        <end position="177"/>
    </location>
</feature>
<evidence type="ECO:0000256" key="1">
    <source>
        <dbReference type="ARBA" id="ARBA00004141"/>
    </source>
</evidence>
<keyword evidence="5 7" id="KW-1133">Transmembrane helix</keyword>
<dbReference type="EMBL" id="VIVN01000024">
    <property type="protein sequence ID" value="TWD89714.1"/>
    <property type="molecule type" value="Genomic_DNA"/>
</dbReference>
<dbReference type="Gene3D" id="1.20.1540.10">
    <property type="entry name" value="Rhomboid-like"/>
    <property type="match status" value="1"/>
</dbReference>
<dbReference type="Pfam" id="PF01694">
    <property type="entry name" value="Rhomboid"/>
    <property type="match status" value="1"/>
</dbReference>
<evidence type="ECO:0000313" key="9">
    <source>
        <dbReference type="EMBL" id="TWD89714.1"/>
    </source>
</evidence>
<dbReference type="PANTHER" id="PTHR43731:SF14">
    <property type="entry name" value="PRESENILIN-ASSOCIATED RHOMBOID-LIKE PROTEIN, MITOCHONDRIAL"/>
    <property type="match status" value="1"/>
</dbReference>
<keyword evidence="6 7" id="KW-0472">Membrane</keyword>
<dbReference type="InterPro" id="IPR022764">
    <property type="entry name" value="Peptidase_S54_rhomboid_dom"/>
</dbReference>
<protein>
    <submittedName>
        <fullName evidence="9">Rhomboid family protein</fullName>
    </submittedName>
</protein>
<evidence type="ECO:0000256" key="7">
    <source>
        <dbReference type="SAM" id="Phobius"/>
    </source>
</evidence>
<feature type="transmembrane region" description="Helical" evidence="7">
    <location>
        <begin position="7"/>
        <end position="25"/>
    </location>
</feature>